<dbReference type="InterPro" id="IPR036452">
    <property type="entry name" value="Ribo_hydro-like"/>
</dbReference>
<proteinExistence type="predicted"/>
<feature type="domain" description="Inosine/uridine-preferring nucleoside hydrolase" evidence="3">
    <location>
        <begin position="9"/>
        <end position="323"/>
    </location>
</feature>
<name>A0A2N8ZFL9_9VIBR</name>
<dbReference type="InterPro" id="IPR023186">
    <property type="entry name" value="IUNH"/>
</dbReference>
<keyword evidence="5" id="KW-1185">Reference proteome</keyword>
<dbReference type="SUPFAM" id="SSF53590">
    <property type="entry name" value="Nucleoside hydrolase"/>
    <property type="match status" value="1"/>
</dbReference>
<dbReference type="GO" id="GO:0006152">
    <property type="term" value="P:purine nucleoside catabolic process"/>
    <property type="evidence" value="ECO:0007669"/>
    <property type="project" value="TreeGrafter"/>
</dbReference>
<evidence type="ECO:0000256" key="2">
    <source>
        <dbReference type="ARBA" id="ARBA00023295"/>
    </source>
</evidence>
<dbReference type="GO" id="GO:0005829">
    <property type="term" value="C:cytosol"/>
    <property type="evidence" value="ECO:0007669"/>
    <property type="project" value="TreeGrafter"/>
</dbReference>
<dbReference type="Proteomes" id="UP000235828">
    <property type="component" value="Chromosome A"/>
</dbReference>
<dbReference type="Gene3D" id="3.90.245.10">
    <property type="entry name" value="Ribonucleoside hydrolase-like"/>
    <property type="match status" value="1"/>
</dbReference>
<dbReference type="PANTHER" id="PTHR12304:SF4">
    <property type="entry name" value="URIDINE NUCLEOSIDASE"/>
    <property type="match status" value="1"/>
</dbReference>
<dbReference type="KEGG" id="vta:A2748"/>
<dbReference type="EMBL" id="LT960611">
    <property type="protein sequence ID" value="SON50714.1"/>
    <property type="molecule type" value="Genomic_DNA"/>
</dbReference>
<protein>
    <submittedName>
        <fullName evidence="4">Inosine-uridine preferring nucleoside hydrolase</fullName>
    </submittedName>
</protein>
<evidence type="ECO:0000313" key="4">
    <source>
        <dbReference type="EMBL" id="SON50714.1"/>
    </source>
</evidence>
<dbReference type="OrthoDB" id="9797882at2"/>
<keyword evidence="2" id="KW-0326">Glycosidase</keyword>
<dbReference type="InterPro" id="IPR001910">
    <property type="entry name" value="Inosine/uridine_hydrolase_dom"/>
</dbReference>
<dbReference type="Pfam" id="PF01156">
    <property type="entry name" value="IU_nuc_hydro"/>
    <property type="match status" value="1"/>
</dbReference>
<evidence type="ECO:0000259" key="3">
    <source>
        <dbReference type="Pfam" id="PF01156"/>
    </source>
</evidence>
<organism evidence="4 5">
    <name type="scientific">Vibrio tapetis subsp. tapetis</name>
    <dbReference type="NCBI Taxonomy" id="1671868"/>
    <lineage>
        <taxon>Bacteria</taxon>
        <taxon>Pseudomonadati</taxon>
        <taxon>Pseudomonadota</taxon>
        <taxon>Gammaproteobacteria</taxon>
        <taxon>Vibrionales</taxon>
        <taxon>Vibrionaceae</taxon>
        <taxon>Vibrio</taxon>
    </lineage>
</organism>
<reference evidence="4 5" key="1">
    <citation type="submission" date="2017-10" db="EMBL/GenBank/DDBJ databases">
        <authorList>
            <person name="Banno H."/>
            <person name="Chua N.-H."/>
        </authorList>
    </citation>
    <scope>NUCLEOTIDE SEQUENCE [LARGE SCALE GENOMIC DNA]</scope>
    <source>
        <strain evidence="4">Vibrio tapetis CECT4600</strain>
    </source>
</reference>
<dbReference type="GO" id="GO:0008477">
    <property type="term" value="F:purine nucleosidase activity"/>
    <property type="evidence" value="ECO:0007669"/>
    <property type="project" value="TreeGrafter"/>
</dbReference>
<keyword evidence="1 4" id="KW-0378">Hydrolase</keyword>
<accession>A0A2N8ZFL9</accession>
<evidence type="ECO:0000256" key="1">
    <source>
        <dbReference type="ARBA" id="ARBA00022801"/>
    </source>
</evidence>
<dbReference type="RefSeq" id="WP_102523154.1">
    <property type="nucleotide sequence ID" value="NZ_LT960611.1"/>
</dbReference>
<evidence type="ECO:0000313" key="5">
    <source>
        <dbReference type="Proteomes" id="UP000235828"/>
    </source>
</evidence>
<dbReference type="AlphaFoldDB" id="A0A2N8ZFL9"/>
<gene>
    <name evidence="4" type="ORF">VTAP4600_A2748</name>
</gene>
<sequence>MAHSTKKQVIIDTDMGWDDVLSILYLIKDPNINIVAITVTGCGETNLRWGGLLAKNLLELGNQTQAKIALGTETPTSYQHQFPQPFKNDMNDLMGLIGTINPTIELPIDTRPAWQFIAETLAEATDPISIISLGGFTNIARMLESYPDAKTENISEVFAMAGAIHIDGNISLFNDAQPNWDQGPAYRSNHVAEWNVVVDPIAAQKVFKSDLPLTLVPLDACYYVILNPGYSSLITANDPIAILTKQILDKKSGPHDEGIPVPIFDPLATMLMANGLSEYQQYEAFLDVDTKESLENNQCGNTFITESGTRKITVIQGVSQRAFSHQFAHIINL</sequence>
<dbReference type="PANTHER" id="PTHR12304">
    <property type="entry name" value="INOSINE-URIDINE PREFERRING NUCLEOSIDE HYDROLASE"/>
    <property type="match status" value="1"/>
</dbReference>